<dbReference type="GO" id="GO:0004175">
    <property type="term" value="F:endopeptidase activity"/>
    <property type="evidence" value="ECO:0007669"/>
    <property type="project" value="UniProtKB-ARBA"/>
</dbReference>
<evidence type="ECO:0000259" key="2">
    <source>
        <dbReference type="Pfam" id="PF02517"/>
    </source>
</evidence>
<evidence type="ECO:0000313" key="3">
    <source>
        <dbReference type="EMBL" id="PIV08171.1"/>
    </source>
</evidence>
<keyword evidence="1" id="KW-1133">Transmembrane helix</keyword>
<comment type="caution">
    <text evidence="3">The sequence shown here is derived from an EMBL/GenBank/DDBJ whole genome shotgun (WGS) entry which is preliminary data.</text>
</comment>
<feature type="transmembrane region" description="Helical" evidence="1">
    <location>
        <begin position="106"/>
        <end position="127"/>
    </location>
</feature>
<keyword evidence="1" id="KW-0472">Membrane</keyword>
<keyword evidence="1" id="KW-0812">Transmembrane</keyword>
<dbReference type="Proteomes" id="UP000230119">
    <property type="component" value="Unassembled WGS sequence"/>
</dbReference>
<proteinExistence type="predicted"/>
<feature type="transmembrane region" description="Helical" evidence="1">
    <location>
        <begin position="77"/>
        <end position="94"/>
    </location>
</feature>
<reference evidence="4" key="1">
    <citation type="submission" date="2017-09" db="EMBL/GenBank/DDBJ databases">
        <title>Depth-based differentiation of microbial function through sediment-hosted aquifers and enrichment of novel symbionts in the deep terrestrial subsurface.</title>
        <authorList>
            <person name="Probst A.J."/>
            <person name="Ladd B."/>
            <person name="Jarett J.K."/>
            <person name="Geller-Mcgrath D.E."/>
            <person name="Sieber C.M.K."/>
            <person name="Emerson J.B."/>
            <person name="Anantharaman K."/>
            <person name="Thomas B.C."/>
            <person name="Malmstrom R."/>
            <person name="Stieglmeier M."/>
            <person name="Klingl A."/>
            <person name="Woyke T."/>
            <person name="Ryan C.M."/>
            <person name="Banfield J.F."/>
        </authorList>
    </citation>
    <scope>NUCLEOTIDE SEQUENCE [LARGE SCALE GENOMIC DNA]</scope>
</reference>
<dbReference type="InterPro" id="IPR003675">
    <property type="entry name" value="Rce1/LyrA-like_dom"/>
</dbReference>
<evidence type="ECO:0000313" key="4">
    <source>
        <dbReference type="Proteomes" id="UP000230119"/>
    </source>
</evidence>
<dbReference type="EMBL" id="PEVA01000175">
    <property type="protein sequence ID" value="PIV08171.1"/>
    <property type="molecule type" value="Genomic_DNA"/>
</dbReference>
<accession>A0A2M7BRS8</accession>
<feature type="domain" description="CAAX prenyl protease 2/Lysostaphin resistance protein A-like" evidence="2">
    <location>
        <begin position="115"/>
        <end position="214"/>
    </location>
</feature>
<protein>
    <recommendedName>
        <fullName evidence="2">CAAX prenyl protease 2/Lysostaphin resistance protein A-like domain-containing protein</fullName>
    </recommendedName>
</protein>
<gene>
    <name evidence="3" type="ORF">COS52_04140</name>
</gene>
<organism evidence="3 4">
    <name type="scientific">Candidatus Roizmanbacteria bacterium CG03_land_8_20_14_0_80_39_12</name>
    <dbReference type="NCBI Taxonomy" id="1974847"/>
    <lineage>
        <taxon>Bacteria</taxon>
        <taxon>Candidatus Roizmaniibacteriota</taxon>
    </lineage>
</organism>
<name>A0A2M7BRS8_9BACT</name>
<feature type="transmembrane region" description="Helical" evidence="1">
    <location>
        <begin position="12"/>
        <end position="33"/>
    </location>
</feature>
<feature type="transmembrane region" description="Helical" evidence="1">
    <location>
        <begin position="178"/>
        <end position="196"/>
    </location>
</feature>
<dbReference type="GO" id="GO:0080120">
    <property type="term" value="P:CAAX-box protein maturation"/>
    <property type="evidence" value="ECO:0007669"/>
    <property type="project" value="UniProtKB-ARBA"/>
</dbReference>
<sequence length="219" mass="25490">MTFRAGKKNKSSLTGILTMYAVIFLLWTGYRIFFRLPEWVDEFVAKPILWVSPLILFQKKLLTQMVKSLKINVSYNILFGLSIGILYFCVYTLFSSFQFGLPMLNLMYFSLKGICLQLIIAFSTGLIEELVFRRYFLEEALLFFNDRIISNSFVTLLFTLIHLPIIIFVYKYSFAETISYLSLLTISGFIYGLVYLHKKSLLASTMTHAMWNFLGTIIR</sequence>
<feature type="transmembrane region" description="Helical" evidence="1">
    <location>
        <begin position="148"/>
        <end position="172"/>
    </location>
</feature>
<dbReference type="AlphaFoldDB" id="A0A2M7BRS8"/>
<dbReference type="Pfam" id="PF02517">
    <property type="entry name" value="Rce1-like"/>
    <property type="match status" value="1"/>
</dbReference>
<evidence type="ECO:0000256" key="1">
    <source>
        <dbReference type="SAM" id="Phobius"/>
    </source>
</evidence>